<reference evidence="1" key="1">
    <citation type="submission" date="2005-10" db="EMBL/GenBank/DDBJ databases">
        <authorList>
            <person name="Loftus B.J."/>
            <person name="Nene V.M."/>
            <person name="Hannick L.I."/>
            <person name="Bidwell S."/>
            <person name="Haas B."/>
            <person name="Amedeo P."/>
            <person name="Orvis J."/>
            <person name="Wortman J.R."/>
            <person name="White O.R."/>
            <person name="Salzberg S."/>
            <person name="Shumway M."/>
            <person name="Koo H."/>
            <person name="Zhao Y."/>
            <person name="Holmes M."/>
            <person name="Miller J."/>
            <person name="Schatz M."/>
            <person name="Pop M."/>
            <person name="Pai G."/>
            <person name="Utterback T."/>
            <person name="Rogers Y.-H."/>
            <person name="Kravitz S."/>
            <person name="Fraser C.M."/>
        </authorList>
    </citation>
    <scope>NUCLEOTIDE SEQUENCE</scope>
    <source>
        <strain evidence="1">Liverpool</strain>
    </source>
</reference>
<dbReference type="AlphaFoldDB" id="J9HFW7"/>
<reference evidence="1" key="3">
    <citation type="submission" date="2012-09" db="EMBL/GenBank/DDBJ databases">
        <authorList>
            <consortium name="VectorBase"/>
        </authorList>
    </citation>
    <scope>NUCLEOTIDE SEQUENCE</scope>
    <source>
        <strain evidence="1">Liverpool</strain>
    </source>
</reference>
<gene>
    <name evidence="1" type="ORF">AaeL_AAEL017358</name>
</gene>
<reference evidence="1" key="2">
    <citation type="journal article" date="2007" name="Science">
        <title>Genome sequence of Aedes aegypti, a major arbovirus vector.</title>
        <authorList>
            <person name="Nene V."/>
            <person name="Wortman J.R."/>
            <person name="Lawson D."/>
            <person name="Haas B."/>
            <person name="Kodira C."/>
            <person name="Tu Z.J."/>
            <person name="Loftus B."/>
            <person name="Xi Z."/>
            <person name="Megy K."/>
            <person name="Grabherr M."/>
            <person name="Ren Q."/>
            <person name="Zdobnov E.M."/>
            <person name="Lobo N.F."/>
            <person name="Campbell K.S."/>
            <person name="Brown S.E."/>
            <person name="Bonaldo M.F."/>
            <person name="Zhu J."/>
            <person name="Sinkins S.P."/>
            <person name="Hogenkamp D.G."/>
            <person name="Amedeo P."/>
            <person name="Arensburger P."/>
            <person name="Atkinson P.W."/>
            <person name="Bidwell S."/>
            <person name="Biedler J."/>
            <person name="Birney E."/>
            <person name="Bruggner R.V."/>
            <person name="Costas J."/>
            <person name="Coy M.R."/>
            <person name="Crabtree J."/>
            <person name="Crawford M."/>
            <person name="Debruyn B."/>
            <person name="Decaprio D."/>
            <person name="Eiglmeier K."/>
            <person name="Eisenstadt E."/>
            <person name="El-Dorry H."/>
            <person name="Gelbart W.M."/>
            <person name="Gomes S.L."/>
            <person name="Hammond M."/>
            <person name="Hannick L.I."/>
            <person name="Hogan J.R."/>
            <person name="Holmes M.H."/>
            <person name="Jaffe D."/>
            <person name="Johnston J.S."/>
            <person name="Kennedy R.C."/>
            <person name="Koo H."/>
            <person name="Kravitz S."/>
            <person name="Kriventseva E.V."/>
            <person name="Kulp D."/>
            <person name="Labutti K."/>
            <person name="Lee E."/>
            <person name="Li S."/>
            <person name="Lovin D.D."/>
            <person name="Mao C."/>
            <person name="Mauceli E."/>
            <person name="Menck C.F."/>
            <person name="Miller J.R."/>
            <person name="Montgomery P."/>
            <person name="Mori A."/>
            <person name="Nascimento A.L."/>
            <person name="Naveira H.F."/>
            <person name="Nusbaum C."/>
            <person name="O'leary S."/>
            <person name="Orvis J."/>
            <person name="Pertea M."/>
            <person name="Quesneville H."/>
            <person name="Reidenbach K.R."/>
            <person name="Rogers Y.H."/>
            <person name="Roth C.W."/>
            <person name="Schneider J.R."/>
            <person name="Schatz M."/>
            <person name="Shumway M."/>
            <person name="Stanke M."/>
            <person name="Stinson E.O."/>
            <person name="Tubio J.M."/>
            <person name="Vanzee J.P."/>
            <person name="Verjovski-Almeida S."/>
            <person name="Werner D."/>
            <person name="White O."/>
            <person name="Wyder S."/>
            <person name="Zeng Q."/>
            <person name="Zhao Q."/>
            <person name="Zhao Y."/>
            <person name="Hill C.A."/>
            <person name="Raikhel A.S."/>
            <person name="Soares M.B."/>
            <person name="Knudson D.L."/>
            <person name="Lee N.H."/>
            <person name="Galagan J."/>
            <person name="Salzberg S.L."/>
            <person name="Paulsen I.T."/>
            <person name="Dimopoulos G."/>
            <person name="Collins F.H."/>
            <person name="Birren B."/>
            <person name="Fraser-Liggett C.M."/>
            <person name="Severson D.W."/>
        </authorList>
    </citation>
    <scope>NUCLEOTIDE SEQUENCE [LARGE SCALE GENOMIC DNA]</scope>
    <source>
        <strain evidence="1">Liverpool</strain>
    </source>
</reference>
<dbReference type="Proteomes" id="UP000682892">
    <property type="component" value="Unassembled WGS sequence"/>
</dbReference>
<accession>J9HFW7</accession>
<feature type="non-terminal residue" evidence="1">
    <location>
        <position position="1"/>
    </location>
</feature>
<dbReference type="PaxDb" id="7159-AAEL017358-PA"/>
<dbReference type="HOGENOM" id="CLU_3408163_0_0_1"/>
<sequence>MIAEIGLSLNPKLVMAVIRFAQRSGDAISH</sequence>
<protein>
    <submittedName>
        <fullName evidence="1">AAEL017358-PA</fullName>
    </submittedName>
</protein>
<proteinExistence type="predicted"/>
<name>J9HFW7_AEDAE</name>
<organism evidence="1 2">
    <name type="scientific">Aedes aegypti</name>
    <name type="common">Yellowfever mosquito</name>
    <name type="synonym">Culex aegypti</name>
    <dbReference type="NCBI Taxonomy" id="7159"/>
    <lineage>
        <taxon>Eukaryota</taxon>
        <taxon>Metazoa</taxon>
        <taxon>Ecdysozoa</taxon>
        <taxon>Arthropoda</taxon>
        <taxon>Hexapoda</taxon>
        <taxon>Insecta</taxon>
        <taxon>Pterygota</taxon>
        <taxon>Neoptera</taxon>
        <taxon>Endopterygota</taxon>
        <taxon>Diptera</taxon>
        <taxon>Nematocera</taxon>
        <taxon>Culicoidea</taxon>
        <taxon>Culicidae</taxon>
        <taxon>Culicinae</taxon>
        <taxon>Aedini</taxon>
        <taxon>Aedes</taxon>
        <taxon>Stegomyia</taxon>
    </lineage>
</organism>
<evidence type="ECO:0000313" key="1">
    <source>
        <dbReference type="EMBL" id="EJY57737.1"/>
    </source>
</evidence>
<evidence type="ECO:0000313" key="2">
    <source>
        <dbReference type="Proteomes" id="UP000682892"/>
    </source>
</evidence>
<dbReference type="EMBL" id="CH477495">
    <property type="protein sequence ID" value="EJY57737.1"/>
    <property type="molecule type" value="Genomic_DNA"/>
</dbReference>